<feature type="domain" description="Cation efflux protein transmembrane" evidence="7">
    <location>
        <begin position="182"/>
        <end position="402"/>
    </location>
</feature>
<evidence type="ECO:0000259" key="7">
    <source>
        <dbReference type="Pfam" id="PF01545"/>
    </source>
</evidence>
<feature type="compositionally biased region" description="Basic residues" evidence="6">
    <location>
        <begin position="140"/>
        <end position="157"/>
    </location>
</feature>
<feature type="compositionally biased region" description="Basic and acidic residues" evidence="6">
    <location>
        <begin position="60"/>
        <end position="99"/>
    </location>
</feature>
<keyword evidence="4" id="KW-1133">Transmembrane helix</keyword>
<dbReference type="PANTHER" id="PTHR43840:SF15">
    <property type="entry name" value="MITOCHONDRIAL METAL TRANSPORTER 1-RELATED"/>
    <property type="match status" value="1"/>
</dbReference>
<keyword evidence="9" id="KW-1185">Reference proteome</keyword>
<reference evidence="8 9" key="1">
    <citation type="submission" date="2024-05" db="EMBL/GenBank/DDBJ databases">
        <title>Long read based assembly of the Candida bracarensis genome reveals expanded adhesin content.</title>
        <authorList>
            <person name="Marcet-Houben M."/>
            <person name="Ksiezopolska E."/>
            <person name="Gabaldon T."/>
        </authorList>
    </citation>
    <scope>NUCLEOTIDE SEQUENCE [LARGE SCALE GENOMIC DNA]</scope>
    <source>
        <strain evidence="8 9">CBM6</strain>
    </source>
</reference>
<dbReference type="PANTHER" id="PTHR43840">
    <property type="entry name" value="MITOCHONDRIAL METAL TRANSPORTER 1-RELATED"/>
    <property type="match status" value="1"/>
</dbReference>
<organism evidence="8 9">
    <name type="scientific">Nakaseomyces bracarensis</name>
    <dbReference type="NCBI Taxonomy" id="273131"/>
    <lineage>
        <taxon>Eukaryota</taxon>
        <taxon>Fungi</taxon>
        <taxon>Dikarya</taxon>
        <taxon>Ascomycota</taxon>
        <taxon>Saccharomycotina</taxon>
        <taxon>Saccharomycetes</taxon>
        <taxon>Saccharomycetales</taxon>
        <taxon>Saccharomycetaceae</taxon>
        <taxon>Nakaseomyces</taxon>
    </lineage>
</organism>
<feature type="region of interest" description="Disordered" evidence="6">
    <location>
        <begin position="44"/>
        <end position="105"/>
    </location>
</feature>
<dbReference type="InterPro" id="IPR027469">
    <property type="entry name" value="Cation_efflux_TMD_sf"/>
</dbReference>
<protein>
    <submittedName>
        <fullName evidence="8">Mitochondrial metal transporter 2</fullName>
    </submittedName>
</protein>
<sequence length="516" mass="57083">MLKISKLGNAHIFGSASQFNRRLLDSRIQIHFYKHRGMASLVDKPTSQKSNTLNTKTSGHTHDHNHVHGHGHEHGHEHSHIEHDEMDSSHRHVHMRESETETNDSFSIRSILRHSHTHSPKATYLGSPVTKAKEVDAKPKTHVHSHLHHHGHGHTHSHTGGNPLLVLSTEEIRKNAGVRITWIGLGINVAIAVGKFAGGIVFHSQALFADAIHALSDMVADFLTLFSVDLASNKPSEKFPYGYGKVETVGSLAVSTILAMAGLSIGWTSVCALVGPMVPHTIIEALHQIGLANSHHHHHSVEEITKEVTDINAAWIAAASIVAKEWVFRATKKVAIATNSNVLMANAWHHRVDSLTSLVAFVTITAGHMFNIQSLDTVGGLIVAIMIMKAGIHGMSMSVKELVDEALSKEDPRYEEVESIINETLSKLVTNNNSKKPYTIQELRILSSGPNLRAHLILTVPKQRWDNILDIGEFELITAHLRKVFLEELPSLIRIDVEYIEERDGTETPDDPEKEV</sequence>
<evidence type="ECO:0000313" key="9">
    <source>
        <dbReference type="Proteomes" id="UP001623330"/>
    </source>
</evidence>
<evidence type="ECO:0000256" key="4">
    <source>
        <dbReference type="ARBA" id="ARBA00022989"/>
    </source>
</evidence>
<dbReference type="Pfam" id="PF01545">
    <property type="entry name" value="Cation_efflux"/>
    <property type="match status" value="1"/>
</dbReference>
<evidence type="ECO:0000256" key="6">
    <source>
        <dbReference type="SAM" id="MobiDB-lite"/>
    </source>
</evidence>
<dbReference type="NCBIfam" id="TIGR01297">
    <property type="entry name" value="CDF"/>
    <property type="match status" value="1"/>
</dbReference>
<dbReference type="InterPro" id="IPR050291">
    <property type="entry name" value="CDF_Transporter"/>
</dbReference>
<feature type="compositionally biased region" description="Polar residues" evidence="6">
    <location>
        <begin position="45"/>
        <end position="58"/>
    </location>
</feature>
<keyword evidence="2" id="KW-0813">Transport</keyword>
<dbReference type="EMBL" id="JBEVYD010000009">
    <property type="protein sequence ID" value="KAL3230504.1"/>
    <property type="molecule type" value="Genomic_DNA"/>
</dbReference>
<evidence type="ECO:0000256" key="3">
    <source>
        <dbReference type="ARBA" id="ARBA00022692"/>
    </source>
</evidence>
<dbReference type="InterPro" id="IPR058533">
    <property type="entry name" value="Cation_efflux_TM"/>
</dbReference>
<evidence type="ECO:0000256" key="2">
    <source>
        <dbReference type="ARBA" id="ARBA00022448"/>
    </source>
</evidence>
<name>A0ABR4NQJ4_9SACH</name>
<dbReference type="SUPFAM" id="SSF161111">
    <property type="entry name" value="Cation efflux protein transmembrane domain-like"/>
    <property type="match status" value="1"/>
</dbReference>
<gene>
    <name evidence="8" type="ORF">RNJ44_00953</name>
</gene>
<comment type="caution">
    <text evidence="8">The sequence shown here is derived from an EMBL/GenBank/DDBJ whole genome shotgun (WGS) entry which is preliminary data.</text>
</comment>
<feature type="region of interest" description="Disordered" evidence="6">
    <location>
        <begin position="138"/>
        <end position="160"/>
    </location>
</feature>
<dbReference type="Gene3D" id="1.20.1510.10">
    <property type="entry name" value="Cation efflux protein transmembrane domain"/>
    <property type="match status" value="1"/>
</dbReference>
<accession>A0ABR4NQJ4</accession>
<proteinExistence type="predicted"/>
<dbReference type="InterPro" id="IPR002524">
    <property type="entry name" value="Cation_efflux"/>
</dbReference>
<evidence type="ECO:0000313" key="8">
    <source>
        <dbReference type="EMBL" id="KAL3230504.1"/>
    </source>
</evidence>
<evidence type="ECO:0000256" key="1">
    <source>
        <dbReference type="ARBA" id="ARBA00004141"/>
    </source>
</evidence>
<comment type="subcellular location">
    <subcellularLocation>
        <location evidence="1">Membrane</location>
        <topology evidence="1">Multi-pass membrane protein</topology>
    </subcellularLocation>
</comment>
<keyword evidence="3" id="KW-0812">Transmembrane</keyword>
<evidence type="ECO:0000256" key="5">
    <source>
        <dbReference type="ARBA" id="ARBA00023136"/>
    </source>
</evidence>
<keyword evidence="5" id="KW-0472">Membrane</keyword>
<dbReference type="Proteomes" id="UP001623330">
    <property type="component" value="Unassembled WGS sequence"/>
</dbReference>